<comment type="similarity">
    <text evidence="3">Belongs to the PMEI family.</text>
</comment>
<feature type="signal peptide" evidence="4">
    <location>
        <begin position="1"/>
        <end position="24"/>
    </location>
</feature>
<dbReference type="InterPro" id="IPR006501">
    <property type="entry name" value="Pectinesterase_inhib_dom"/>
</dbReference>
<dbReference type="SUPFAM" id="SSF101148">
    <property type="entry name" value="Plant invertase/pectin methylesterase inhibitor"/>
    <property type="match status" value="1"/>
</dbReference>
<dbReference type="EMBL" id="JAVIJP010000039">
    <property type="protein sequence ID" value="KAL3627493.1"/>
    <property type="molecule type" value="Genomic_DNA"/>
</dbReference>
<dbReference type="Pfam" id="PF04043">
    <property type="entry name" value="PMEI"/>
    <property type="match status" value="1"/>
</dbReference>
<dbReference type="InterPro" id="IPR035513">
    <property type="entry name" value="Invertase/methylesterase_inhib"/>
</dbReference>
<evidence type="ECO:0000259" key="5">
    <source>
        <dbReference type="Pfam" id="PF04043"/>
    </source>
</evidence>
<keyword evidence="8" id="KW-1185">Reference proteome</keyword>
<name>A0ABD3CCB4_9LAMI</name>
<dbReference type="EMBL" id="JAVIJP010000039">
    <property type="protein sequence ID" value="KAL3627494.1"/>
    <property type="molecule type" value="Genomic_DNA"/>
</dbReference>
<dbReference type="PANTHER" id="PTHR36710:SF4">
    <property type="entry name" value="PLANT INVERTASE_PECTIN METHYLESTERASE INHIBITOR SUPERFAMILY PROTEIN"/>
    <property type="match status" value="1"/>
</dbReference>
<evidence type="ECO:0000313" key="8">
    <source>
        <dbReference type="Proteomes" id="UP001632038"/>
    </source>
</evidence>
<evidence type="ECO:0000256" key="3">
    <source>
        <dbReference type="ARBA" id="ARBA00038471"/>
    </source>
</evidence>
<keyword evidence="2" id="KW-1015">Disulfide bond</keyword>
<reference evidence="8" key="1">
    <citation type="journal article" date="2024" name="IScience">
        <title>Strigolactones Initiate the Formation of Haustorium-like Structures in Castilleja.</title>
        <authorList>
            <person name="Buerger M."/>
            <person name="Peterson D."/>
            <person name="Chory J."/>
        </authorList>
    </citation>
    <scope>NUCLEOTIDE SEQUENCE [LARGE SCALE GENOMIC DNA]</scope>
</reference>
<evidence type="ECO:0000313" key="7">
    <source>
        <dbReference type="EMBL" id="KAL3627494.1"/>
    </source>
</evidence>
<evidence type="ECO:0000256" key="1">
    <source>
        <dbReference type="ARBA" id="ARBA00022729"/>
    </source>
</evidence>
<feature type="chain" id="PRO_5044724681" description="Pectinesterase inhibitor domain-containing protein" evidence="4">
    <location>
        <begin position="25"/>
        <end position="193"/>
    </location>
</feature>
<protein>
    <recommendedName>
        <fullName evidence="5">Pectinesterase inhibitor domain-containing protein</fullName>
    </recommendedName>
</protein>
<dbReference type="NCBIfam" id="TIGR01614">
    <property type="entry name" value="PME_inhib"/>
    <property type="match status" value="1"/>
</dbReference>
<sequence>MAIFRTSSILVFIILISITSSSTCHKPNDTYNAKQLCSKASCFLGFNKFKKSDNHSVDFNVKGLSKVLVQLTSESAKLKSFAKKIDDWEFTKKYNLCSKNYNDAIHTLEDAKKRLQSGDYNVCVQLHDAYEDIKSCRNTLNEEDRNPFKYGKYTDPYYEYILKKNNDLEYSLCAVEAMLLTISKRPNSFYGNN</sequence>
<feature type="domain" description="Pectinesterase inhibitor" evidence="5">
    <location>
        <begin position="22"/>
        <end position="144"/>
    </location>
</feature>
<dbReference type="InterPro" id="IPR052421">
    <property type="entry name" value="PCW_Enzyme_Inhibitor"/>
</dbReference>
<dbReference type="PANTHER" id="PTHR36710">
    <property type="entry name" value="PECTINESTERASE INHIBITOR-LIKE"/>
    <property type="match status" value="1"/>
</dbReference>
<organism evidence="6 8">
    <name type="scientific">Castilleja foliolosa</name>
    <dbReference type="NCBI Taxonomy" id="1961234"/>
    <lineage>
        <taxon>Eukaryota</taxon>
        <taxon>Viridiplantae</taxon>
        <taxon>Streptophyta</taxon>
        <taxon>Embryophyta</taxon>
        <taxon>Tracheophyta</taxon>
        <taxon>Spermatophyta</taxon>
        <taxon>Magnoliopsida</taxon>
        <taxon>eudicotyledons</taxon>
        <taxon>Gunneridae</taxon>
        <taxon>Pentapetalae</taxon>
        <taxon>asterids</taxon>
        <taxon>lamiids</taxon>
        <taxon>Lamiales</taxon>
        <taxon>Orobanchaceae</taxon>
        <taxon>Pedicularideae</taxon>
        <taxon>Castillejinae</taxon>
        <taxon>Castilleja</taxon>
    </lineage>
</organism>
<comment type="caution">
    <text evidence="6">The sequence shown here is derived from an EMBL/GenBank/DDBJ whole genome shotgun (WGS) entry which is preliminary data.</text>
</comment>
<reference evidence="6" key="2">
    <citation type="submission" date="2024-11" db="EMBL/GenBank/DDBJ databases">
        <authorList>
            <person name="Burger M."/>
            <person name="Chory J."/>
        </authorList>
    </citation>
    <scope>NUCLEOTIDE SEQUENCE</scope>
    <source>
        <strain evidence="6">Tecolote</strain>
        <tissue evidence="6">Flower</tissue>
    </source>
</reference>
<dbReference type="Proteomes" id="UP001632038">
    <property type="component" value="Unassembled WGS sequence"/>
</dbReference>
<evidence type="ECO:0000313" key="6">
    <source>
        <dbReference type="EMBL" id="KAL3627493.1"/>
    </source>
</evidence>
<dbReference type="Gene3D" id="1.20.140.40">
    <property type="entry name" value="Invertase/pectin methylesterase inhibitor family protein"/>
    <property type="match status" value="1"/>
</dbReference>
<keyword evidence="1 4" id="KW-0732">Signal</keyword>
<evidence type="ECO:0000256" key="2">
    <source>
        <dbReference type="ARBA" id="ARBA00023157"/>
    </source>
</evidence>
<dbReference type="AlphaFoldDB" id="A0ABD3CCB4"/>
<gene>
    <name evidence="6" type="ORF">CASFOL_028856</name>
    <name evidence="7" type="ORF">CASFOL_028857</name>
</gene>
<evidence type="ECO:0000256" key="4">
    <source>
        <dbReference type="SAM" id="SignalP"/>
    </source>
</evidence>
<accession>A0ABD3CCB4</accession>
<proteinExistence type="inferred from homology"/>